<evidence type="ECO:0000256" key="11">
    <source>
        <dbReference type="ARBA" id="ARBA00035585"/>
    </source>
</evidence>
<dbReference type="EMBL" id="BPQP01000035">
    <property type="protein sequence ID" value="GJD95325.1"/>
    <property type="molecule type" value="Genomic_DNA"/>
</dbReference>
<comment type="activity regulation">
    <text evidence="12">Na(+) is not transported, but it plays an essential structural role and its presence is essential for fluoride channel function.</text>
</comment>
<evidence type="ECO:0000313" key="14">
    <source>
        <dbReference type="Proteomes" id="UP001055125"/>
    </source>
</evidence>
<dbReference type="NCBIfam" id="NF010791">
    <property type="entry name" value="PRK14195.1"/>
    <property type="match status" value="1"/>
</dbReference>
<dbReference type="RefSeq" id="WP_238244468.1">
    <property type="nucleotide sequence ID" value="NZ_BPQP01000035.1"/>
</dbReference>
<dbReference type="InterPro" id="IPR003691">
    <property type="entry name" value="FluC"/>
</dbReference>
<protein>
    <recommendedName>
        <fullName evidence="12">Fluoride-specific ion channel FluC</fullName>
    </recommendedName>
</protein>
<keyword evidence="5 12" id="KW-1133">Transmembrane helix</keyword>
<evidence type="ECO:0000256" key="3">
    <source>
        <dbReference type="ARBA" id="ARBA00022519"/>
    </source>
</evidence>
<keyword evidence="2 12" id="KW-1003">Cell membrane</keyword>
<feature type="binding site" evidence="12">
    <location>
        <position position="75"/>
    </location>
    <ligand>
        <name>Na(+)</name>
        <dbReference type="ChEBI" id="CHEBI:29101"/>
        <note>structural</note>
    </ligand>
</feature>
<keyword evidence="6 12" id="KW-0915">Sodium</keyword>
<reference evidence="13" key="1">
    <citation type="journal article" date="2021" name="Front. Microbiol.">
        <title>Comprehensive Comparative Genomics and Phenotyping of Methylobacterium Species.</title>
        <authorList>
            <person name="Alessa O."/>
            <person name="Ogura Y."/>
            <person name="Fujitani Y."/>
            <person name="Takami H."/>
            <person name="Hayashi T."/>
            <person name="Sahin N."/>
            <person name="Tani A."/>
        </authorList>
    </citation>
    <scope>NUCLEOTIDE SEQUENCE</scope>
    <source>
        <strain evidence="13">DSM 19015</strain>
    </source>
</reference>
<sequence>MNLVLVFIGAGIGGVMRHAVNLVAARIDSDFPYGTLAINVVGSILMGMLVGWFGLRGESPQARLFLATGVLGGFTTFSTFSLEAVSLIERGQAAAAAAYIVASVVIALGGLFVGLWVARAIL</sequence>
<keyword evidence="8 12" id="KW-0472">Membrane</keyword>
<feature type="transmembrane region" description="Helical" evidence="12">
    <location>
        <begin position="35"/>
        <end position="55"/>
    </location>
</feature>
<feature type="transmembrane region" description="Helical" evidence="12">
    <location>
        <begin position="94"/>
        <end position="118"/>
    </location>
</feature>
<evidence type="ECO:0000256" key="8">
    <source>
        <dbReference type="ARBA" id="ARBA00023136"/>
    </source>
</evidence>
<evidence type="ECO:0000256" key="10">
    <source>
        <dbReference type="ARBA" id="ARBA00035120"/>
    </source>
</evidence>
<feature type="binding site" evidence="12">
    <location>
        <position position="72"/>
    </location>
    <ligand>
        <name>Na(+)</name>
        <dbReference type="ChEBI" id="CHEBI:29101"/>
        <note>structural</note>
    </ligand>
</feature>
<dbReference type="Pfam" id="PF02537">
    <property type="entry name" value="CRCB"/>
    <property type="match status" value="1"/>
</dbReference>
<dbReference type="HAMAP" id="MF_00454">
    <property type="entry name" value="FluC"/>
    <property type="match status" value="1"/>
</dbReference>
<dbReference type="PANTHER" id="PTHR28259">
    <property type="entry name" value="FLUORIDE EXPORT PROTEIN 1-RELATED"/>
    <property type="match status" value="1"/>
</dbReference>
<evidence type="ECO:0000256" key="4">
    <source>
        <dbReference type="ARBA" id="ARBA00022692"/>
    </source>
</evidence>
<evidence type="ECO:0000256" key="6">
    <source>
        <dbReference type="ARBA" id="ARBA00023053"/>
    </source>
</evidence>
<dbReference type="NCBIfam" id="TIGR00494">
    <property type="entry name" value="crcB"/>
    <property type="match status" value="1"/>
</dbReference>
<keyword evidence="9 12" id="KW-0407">Ion channel</keyword>
<dbReference type="PANTHER" id="PTHR28259:SF1">
    <property type="entry name" value="FLUORIDE EXPORT PROTEIN 1-RELATED"/>
    <property type="match status" value="1"/>
</dbReference>
<evidence type="ECO:0000256" key="12">
    <source>
        <dbReference type="HAMAP-Rule" id="MF_00454"/>
    </source>
</evidence>
<evidence type="ECO:0000256" key="5">
    <source>
        <dbReference type="ARBA" id="ARBA00022989"/>
    </source>
</evidence>
<comment type="function">
    <text evidence="12">Fluoride-specific ion channel. Important for reducing fluoride concentration in the cell, thus reducing its toxicity.</text>
</comment>
<keyword evidence="12" id="KW-0813">Transport</keyword>
<keyword evidence="12" id="KW-0479">Metal-binding</keyword>
<comment type="caution">
    <text evidence="13">The sequence shown here is derived from an EMBL/GenBank/DDBJ whole genome shotgun (WGS) entry which is preliminary data.</text>
</comment>
<feature type="transmembrane region" description="Helical" evidence="12">
    <location>
        <begin position="62"/>
        <end position="82"/>
    </location>
</feature>
<name>A0ABQ4S0Q3_9HYPH</name>
<gene>
    <name evidence="12 13" type="primary">crcB</name>
    <name evidence="12" type="synonym">fluC</name>
    <name evidence="13" type="ORF">OCOJLMKI_2537</name>
</gene>
<organism evidence="13 14">
    <name type="scientific">Methylobacterium iners</name>
    <dbReference type="NCBI Taxonomy" id="418707"/>
    <lineage>
        <taxon>Bacteria</taxon>
        <taxon>Pseudomonadati</taxon>
        <taxon>Pseudomonadota</taxon>
        <taxon>Alphaproteobacteria</taxon>
        <taxon>Hyphomicrobiales</taxon>
        <taxon>Methylobacteriaceae</taxon>
        <taxon>Methylobacterium</taxon>
    </lineage>
</organism>
<keyword evidence="3" id="KW-0997">Cell inner membrane</keyword>
<evidence type="ECO:0000313" key="13">
    <source>
        <dbReference type="EMBL" id="GJD95325.1"/>
    </source>
</evidence>
<evidence type="ECO:0000256" key="2">
    <source>
        <dbReference type="ARBA" id="ARBA00022475"/>
    </source>
</evidence>
<evidence type="ECO:0000256" key="1">
    <source>
        <dbReference type="ARBA" id="ARBA00004651"/>
    </source>
</evidence>
<accession>A0ABQ4S0Q3</accession>
<evidence type="ECO:0000256" key="7">
    <source>
        <dbReference type="ARBA" id="ARBA00023065"/>
    </source>
</evidence>
<keyword evidence="4 12" id="KW-0812">Transmembrane</keyword>
<dbReference type="Proteomes" id="UP001055125">
    <property type="component" value="Unassembled WGS sequence"/>
</dbReference>
<reference evidence="13" key="2">
    <citation type="submission" date="2021-08" db="EMBL/GenBank/DDBJ databases">
        <authorList>
            <person name="Tani A."/>
            <person name="Ola A."/>
            <person name="Ogura Y."/>
            <person name="Katsura K."/>
            <person name="Hayashi T."/>
        </authorList>
    </citation>
    <scope>NUCLEOTIDE SEQUENCE</scope>
    <source>
        <strain evidence="13">DSM 19015</strain>
    </source>
</reference>
<keyword evidence="7 12" id="KW-0406">Ion transport</keyword>
<comment type="subcellular location">
    <subcellularLocation>
        <location evidence="1 12">Cell membrane</location>
        <topology evidence="1 12">Multi-pass membrane protein</topology>
    </subcellularLocation>
</comment>
<proteinExistence type="inferred from homology"/>
<comment type="catalytic activity">
    <reaction evidence="11">
        <text>fluoride(in) = fluoride(out)</text>
        <dbReference type="Rhea" id="RHEA:76159"/>
        <dbReference type="ChEBI" id="CHEBI:17051"/>
    </reaction>
    <physiologicalReaction direction="left-to-right" evidence="11">
        <dbReference type="Rhea" id="RHEA:76160"/>
    </physiologicalReaction>
</comment>
<dbReference type="NCBIfam" id="NF010794">
    <property type="entry name" value="PRK14198.1"/>
    <property type="match status" value="1"/>
</dbReference>
<evidence type="ECO:0000256" key="9">
    <source>
        <dbReference type="ARBA" id="ARBA00023303"/>
    </source>
</evidence>
<keyword evidence="14" id="KW-1185">Reference proteome</keyword>
<comment type="similarity">
    <text evidence="10 12">Belongs to the fluoride channel Fluc/FEX (TC 1.A.43) family.</text>
</comment>